<proteinExistence type="predicted"/>
<feature type="region of interest" description="Disordered" evidence="1">
    <location>
        <begin position="257"/>
        <end position="312"/>
    </location>
</feature>
<dbReference type="EMBL" id="WNLA01000001">
    <property type="protein sequence ID" value="MTW01360.1"/>
    <property type="molecule type" value="Genomic_DNA"/>
</dbReference>
<dbReference type="Proteomes" id="UP000484015">
    <property type="component" value="Unassembled WGS sequence"/>
</dbReference>
<evidence type="ECO:0000256" key="1">
    <source>
        <dbReference type="SAM" id="MobiDB-lite"/>
    </source>
</evidence>
<accession>A0A6L6PV37</accession>
<reference evidence="4 5" key="1">
    <citation type="submission" date="2019-11" db="EMBL/GenBank/DDBJ databases">
        <title>Type strains purchased from KCTC, JCM and DSMZ.</title>
        <authorList>
            <person name="Lu H."/>
        </authorList>
    </citation>
    <scope>NUCLEOTIDE SEQUENCE [LARGE SCALE GENOMIC DNA]</scope>
    <source>
        <strain evidence="4 5">KCTC 42409</strain>
    </source>
</reference>
<name>A0A6L6PV37_9BURK</name>
<dbReference type="Pfam" id="PF01551">
    <property type="entry name" value="Peptidase_M23"/>
    <property type="match status" value="1"/>
</dbReference>
<dbReference type="SUPFAM" id="SSF51261">
    <property type="entry name" value="Duplicated hybrid motif"/>
    <property type="match status" value="1"/>
</dbReference>
<dbReference type="PANTHER" id="PTHR21666:SF270">
    <property type="entry name" value="MUREIN HYDROLASE ACTIVATOR ENVC"/>
    <property type="match status" value="1"/>
</dbReference>
<dbReference type="InterPro" id="IPR011055">
    <property type="entry name" value="Dup_hybrid_motif"/>
</dbReference>
<evidence type="ECO:0000313" key="5">
    <source>
        <dbReference type="Proteomes" id="UP000484015"/>
    </source>
</evidence>
<dbReference type="CDD" id="cd12797">
    <property type="entry name" value="M23_peptidase"/>
    <property type="match status" value="1"/>
</dbReference>
<comment type="caution">
    <text evidence="4">The sequence shown here is derived from an EMBL/GenBank/DDBJ whole genome shotgun (WGS) entry which is preliminary data.</text>
</comment>
<dbReference type="GO" id="GO:0004222">
    <property type="term" value="F:metalloendopeptidase activity"/>
    <property type="evidence" value="ECO:0007669"/>
    <property type="project" value="TreeGrafter"/>
</dbReference>
<sequence>MNSPAMVCQSSRVLWSRLVNAAAFMVPLLGIEMDPLCAADTATDVSNTQHGAESVWKISMLQQGIKMSCVIASPVRNSPAMPKLAKLTLALLLAANLPAHASGAPEPSEAPAATSRWSLPLDGGKVSSFFGALRGKRAHGGVDFSTPTGTPIKATDGGTVVASTNRYEGDKKYGEVVVIEHPNGLRSLYAHLKERLVRVGDMVSAGELIGHSGMTGRSTGPHLHLEAFQDGKRIDPQNLLDKPLEDNALAQALNAKRAGEADAVYSSPRFETRAGGKHGKHARHGSGKAATAKAPAKAKAVASKSAKRSKHG</sequence>
<dbReference type="Gene3D" id="2.70.70.10">
    <property type="entry name" value="Glucose Permease (Domain IIA)"/>
    <property type="match status" value="1"/>
</dbReference>
<organism evidence="4 5">
    <name type="scientific">Pseudoduganella ginsengisoli</name>
    <dbReference type="NCBI Taxonomy" id="1462440"/>
    <lineage>
        <taxon>Bacteria</taxon>
        <taxon>Pseudomonadati</taxon>
        <taxon>Pseudomonadota</taxon>
        <taxon>Betaproteobacteria</taxon>
        <taxon>Burkholderiales</taxon>
        <taxon>Oxalobacteraceae</taxon>
        <taxon>Telluria group</taxon>
        <taxon>Pseudoduganella</taxon>
    </lineage>
</organism>
<feature type="domain" description="M23ase beta-sheet core" evidence="3">
    <location>
        <begin position="138"/>
        <end position="236"/>
    </location>
</feature>
<dbReference type="OrthoDB" id="9815245at2"/>
<protein>
    <submittedName>
        <fullName evidence="4">Peptidoglycan DD-metalloendopeptidase family protein</fullName>
    </submittedName>
</protein>
<dbReference type="AlphaFoldDB" id="A0A6L6PV37"/>
<dbReference type="InterPro" id="IPR016047">
    <property type="entry name" value="M23ase_b-sheet_dom"/>
</dbReference>
<dbReference type="PANTHER" id="PTHR21666">
    <property type="entry name" value="PEPTIDASE-RELATED"/>
    <property type="match status" value="1"/>
</dbReference>
<gene>
    <name evidence="4" type="ORF">GM668_04575</name>
</gene>
<evidence type="ECO:0000256" key="2">
    <source>
        <dbReference type="SAM" id="SignalP"/>
    </source>
</evidence>
<feature type="compositionally biased region" description="Basic residues" evidence="1">
    <location>
        <begin position="275"/>
        <end position="286"/>
    </location>
</feature>
<evidence type="ECO:0000313" key="4">
    <source>
        <dbReference type="EMBL" id="MTW01360.1"/>
    </source>
</evidence>
<dbReference type="InterPro" id="IPR050570">
    <property type="entry name" value="Cell_wall_metabolism_enzyme"/>
</dbReference>
<keyword evidence="5" id="KW-1185">Reference proteome</keyword>
<feature type="signal peptide" evidence="2">
    <location>
        <begin position="1"/>
        <end position="21"/>
    </location>
</feature>
<feature type="chain" id="PRO_5026974976" evidence="2">
    <location>
        <begin position="22"/>
        <end position="312"/>
    </location>
</feature>
<keyword evidence="2" id="KW-0732">Signal</keyword>
<feature type="compositionally biased region" description="Low complexity" evidence="1">
    <location>
        <begin position="287"/>
        <end position="304"/>
    </location>
</feature>
<evidence type="ECO:0000259" key="3">
    <source>
        <dbReference type="Pfam" id="PF01551"/>
    </source>
</evidence>